<reference evidence="1" key="1">
    <citation type="journal article" date="2021" name="bioRxiv">
        <title>Whole Genome Assembly and Annotation of Northern Wild Rice, Zizania palustris L., Supports a Whole Genome Duplication in the Zizania Genus.</title>
        <authorList>
            <person name="Haas M."/>
            <person name="Kono T."/>
            <person name="Macchietto M."/>
            <person name="Millas R."/>
            <person name="McGilp L."/>
            <person name="Shao M."/>
            <person name="Duquette J."/>
            <person name="Hirsch C.N."/>
            <person name="Kimball J."/>
        </authorList>
    </citation>
    <scope>NUCLEOTIDE SEQUENCE</scope>
    <source>
        <tissue evidence="1">Fresh leaf tissue</tissue>
    </source>
</reference>
<organism evidence="1 2">
    <name type="scientific">Zizania palustris</name>
    <name type="common">Northern wild rice</name>
    <dbReference type="NCBI Taxonomy" id="103762"/>
    <lineage>
        <taxon>Eukaryota</taxon>
        <taxon>Viridiplantae</taxon>
        <taxon>Streptophyta</taxon>
        <taxon>Embryophyta</taxon>
        <taxon>Tracheophyta</taxon>
        <taxon>Spermatophyta</taxon>
        <taxon>Magnoliopsida</taxon>
        <taxon>Liliopsida</taxon>
        <taxon>Poales</taxon>
        <taxon>Poaceae</taxon>
        <taxon>BOP clade</taxon>
        <taxon>Oryzoideae</taxon>
        <taxon>Oryzeae</taxon>
        <taxon>Zizaniinae</taxon>
        <taxon>Zizania</taxon>
    </lineage>
</organism>
<evidence type="ECO:0000313" key="1">
    <source>
        <dbReference type="EMBL" id="KAG8083829.1"/>
    </source>
</evidence>
<proteinExistence type="predicted"/>
<comment type="caution">
    <text evidence="1">The sequence shown here is derived from an EMBL/GenBank/DDBJ whole genome shotgun (WGS) entry which is preliminary data.</text>
</comment>
<reference evidence="1" key="2">
    <citation type="submission" date="2021-02" db="EMBL/GenBank/DDBJ databases">
        <authorList>
            <person name="Kimball J.A."/>
            <person name="Haas M.W."/>
            <person name="Macchietto M."/>
            <person name="Kono T."/>
            <person name="Duquette J."/>
            <person name="Shao M."/>
        </authorList>
    </citation>
    <scope>NUCLEOTIDE SEQUENCE</scope>
    <source>
        <tissue evidence="1">Fresh leaf tissue</tissue>
    </source>
</reference>
<dbReference type="AlphaFoldDB" id="A0A8J5TIB2"/>
<sequence>MTSYQRDALELLGYRKQGSRVLLGIVNDYIVNNATFPVTVVNRELKIFGMTKETVFQNTIHDIRHNLEDQTQQRIRNDDDQPDGIDNINKWTTLENLAHFQTFNSNDQT</sequence>
<name>A0A8J5TIB2_ZIZPA</name>
<dbReference type="EMBL" id="JAAALK010000082">
    <property type="protein sequence ID" value="KAG8083829.1"/>
    <property type="molecule type" value="Genomic_DNA"/>
</dbReference>
<dbReference type="Proteomes" id="UP000729402">
    <property type="component" value="Unassembled WGS sequence"/>
</dbReference>
<gene>
    <name evidence="1" type="ORF">GUJ93_ZPchr0010g11133</name>
</gene>
<accession>A0A8J5TIB2</accession>
<keyword evidence="2" id="KW-1185">Reference proteome</keyword>
<protein>
    <submittedName>
        <fullName evidence="1">Uncharacterized protein</fullName>
    </submittedName>
</protein>
<evidence type="ECO:0000313" key="2">
    <source>
        <dbReference type="Proteomes" id="UP000729402"/>
    </source>
</evidence>